<dbReference type="PANTHER" id="PTHR23157:SF24">
    <property type="entry name" value="GOLGIN SUBFAMILY A MEMBER 1"/>
    <property type="match status" value="1"/>
</dbReference>
<sequence>MADDQPIAIQLIDEGAELSPGNGGQGGIGGPGYAIPKENSRNDVDSDSSSQSSPQRNTNNTLGKKEGSSGRKALEIKIRELNKDKEESKRSIMILEGRLKEAEAYRERIFKREEEREEQEGLASQELAKVKHLLINAQTERDSALKKLDDEKEISATRGLKLENLQKVIENSRSTNPPDVNALHEEKDSLVNEILELKKEHSFKIEQLHKTVENLEEKLKNEEKSNAELKDKLATSVTNSNSEKSKIEITKREYEKEITYLKKEITAFNSEKINIQAEKDRIEKNAEDLSEKFNKLQEELNHVTAQWIPMREAKFKKSKQFEVDLKQELATQTERNDNLCQEIIKLTKQLASVESNLADRSKTVKLQQQRLNEMKKTLQKELRVQPLPMDSTRSFPTLPQIPATIDVNLSDFIPPIPKDNGVTCSKCDHLNYEYLRHVVIKFMLSRESEAIHLIKAVSVLLHLTADEQKLIKDTLEYKMSWFGSPPSLPSKGQKAKVVPRTF</sequence>
<protein>
    <submittedName>
        <fullName evidence="5">DgyrCDS7402</fullName>
    </submittedName>
</protein>
<dbReference type="AlphaFoldDB" id="A0A7I8VQX5"/>
<feature type="compositionally biased region" description="Gly residues" evidence="3">
    <location>
        <begin position="21"/>
        <end position="32"/>
    </location>
</feature>
<evidence type="ECO:0000256" key="3">
    <source>
        <dbReference type="SAM" id="MobiDB-lite"/>
    </source>
</evidence>
<keyword evidence="1 2" id="KW-0175">Coiled coil</keyword>
<evidence type="ECO:0000259" key="4">
    <source>
        <dbReference type="PROSITE" id="PS50913"/>
    </source>
</evidence>
<organism evidence="5 6">
    <name type="scientific">Dimorphilus gyrociliatus</name>
    <dbReference type="NCBI Taxonomy" id="2664684"/>
    <lineage>
        <taxon>Eukaryota</taxon>
        <taxon>Metazoa</taxon>
        <taxon>Spiralia</taxon>
        <taxon>Lophotrochozoa</taxon>
        <taxon>Annelida</taxon>
        <taxon>Polychaeta</taxon>
        <taxon>Polychaeta incertae sedis</taxon>
        <taxon>Dinophilidae</taxon>
        <taxon>Dimorphilus</taxon>
    </lineage>
</organism>
<accession>A0A7I8VQX5</accession>
<evidence type="ECO:0000256" key="2">
    <source>
        <dbReference type="SAM" id="Coils"/>
    </source>
</evidence>
<evidence type="ECO:0000256" key="1">
    <source>
        <dbReference type="ARBA" id="ARBA00023054"/>
    </source>
</evidence>
<proteinExistence type="predicted"/>
<feature type="region of interest" description="Disordered" evidence="3">
    <location>
        <begin position="1"/>
        <end position="73"/>
    </location>
</feature>
<dbReference type="Proteomes" id="UP000549394">
    <property type="component" value="Unassembled WGS sequence"/>
</dbReference>
<dbReference type="SMART" id="SM00755">
    <property type="entry name" value="Grip"/>
    <property type="match status" value="1"/>
</dbReference>
<dbReference type="Gene3D" id="1.10.220.60">
    <property type="entry name" value="GRIP domain"/>
    <property type="match status" value="1"/>
</dbReference>
<dbReference type="EMBL" id="CAJFCJ010000009">
    <property type="protein sequence ID" value="CAD5118720.1"/>
    <property type="molecule type" value="Genomic_DNA"/>
</dbReference>
<evidence type="ECO:0000313" key="5">
    <source>
        <dbReference type="EMBL" id="CAD5118720.1"/>
    </source>
</evidence>
<gene>
    <name evidence="5" type="ORF">DGYR_LOCUS7050</name>
</gene>
<dbReference type="Gene3D" id="1.10.287.1490">
    <property type="match status" value="1"/>
</dbReference>
<keyword evidence="6" id="KW-1185">Reference proteome</keyword>
<feature type="coiled-coil region" evidence="2">
    <location>
        <begin position="180"/>
        <end position="356"/>
    </location>
</feature>
<dbReference type="InterPro" id="IPR000237">
    <property type="entry name" value="GRIP_dom"/>
</dbReference>
<dbReference type="PANTHER" id="PTHR23157">
    <property type="entry name" value="GRIP AND COILED-COIL DOMAIN-CONTAINING PROTEIN 1"/>
    <property type="match status" value="1"/>
</dbReference>
<dbReference type="GO" id="GO:0005794">
    <property type="term" value="C:Golgi apparatus"/>
    <property type="evidence" value="ECO:0007669"/>
    <property type="project" value="TreeGrafter"/>
</dbReference>
<dbReference type="PROSITE" id="PS50913">
    <property type="entry name" value="GRIP"/>
    <property type="match status" value="1"/>
</dbReference>
<feature type="domain" description="GRIP" evidence="4">
    <location>
        <begin position="425"/>
        <end position="474"/>
    </location>
</feature>
<name>A0A7I8VQX5_9ANNE</name>
<feature type="compositionally biased region" description="Low complexity" evidence="3">
    <location>
        <begin position="47"/>
        <end position="61"/>
    </location>
</feature>
<evidence type="ECO:0000313" key="6">
    <source>
        <dbReference type="Proteomes" id="UP000549394"/>
    </source>
</evidence>
<dbReference type="Pfam" id="PF01465">
    <property type="entry name" value="GRIP"/>
    <property type="match status" value="1"/>
</dbReference>
<feature type="compositionally biased region" description="Basic and acidic residues" evidence="3">
    <location>
        <begin position="63"/>
        <end position="73"/>
    </location>
</feature>
<dbReference type="InterPro" id="IPR051952">
    <property type="entry name" value="Golgi-autophagy_related"/>
</dbReference>
<comment type="caution">
    <text evidence="5">The sequence shown here is derived from an EMBL/GenBank/DDBJ whole genome shotgun (WGS) entry which is preliminary data.</text>
</comment>
<dbReference type="OrthoDB" id="5848685at2759"/>
<reference evidence="5 6" key="1">
    <citation type="submission" date="2020-08" db="EMBL/GenBank/DDBJ databases">
        <authorList>
            <person name="Hejnol A."/>
        </authorList>
    </citation>
    <scope>NUCLEOTIDE SEQUENCE [LARGE SCALE GENOMIC DNA]</scope>
</reference>